<dbReference type="EMBL" id="BNBT01000133">
    <property type="protein sequence ID" value="GHE84205.1"/>
    <property type="molecule type" value="Genomic_DNA"/>
</dbReference>
<organism evidence="1 2">
    <name type="scientific">Streptomyces longispororuber</name>
    <dbReference type="NCBI Taxonomy" id="68230"/>
    <lineage>
        <taxon>Bacteria</taxon>
        <taxon>Bacillati</taxon>
        <taxon>Actinomycetota</taxon>
        <taxon>Actinomycetes</taxon>
        <taxon>Kitasatosporales</taxon>
        <taxon>Streptomycetaceae</taxon>
        <taxon>Streptomyces</taxon>
    </lineage>
</organism>
<accession>A0A919DVQ8</accession>
<name>A0A919DVQ8_9ACTN</name>
<dbReference type="AlphaFoldDB" id="A0A919DVQ8"/>
<comment type="caution">
    <text evidence="1">The sequence shown here is derived from an EMBL/GenBank/DDBJ whole genome shotgun (WGS) entry which is preliminary data.</text>
</comment>
<proteinExistence type="predicted"/>
<reference evidence="1" key="1">
    <citation type="journal article" date="2014" name="Int. J. Syst. Evol. Microbiol.">
        <title>Complete genome sequence of Corynebacterium casei LMG S-19264T (=DSM 44701T), isolated from a smear-ripened cheese.</title>
        <authorList>
            <consortium name="US DOE Joint Genome Institute (JGI-PGF)"/>
            <person name="Walter F."/>
            <person name="Albersmeier A."/>
            <person name="Kalinowski J."/>
            <person name="Ruckert C."/>
        </authorList>
    </citation>
    <scope>NUCLEOTIDE SEQUENCE</scope>
    <source>
        <strain evidence="1">JCM 4784</strain>
    </source>
</reference>
<sequence>MRPVDYARKRAVAEGLEGSWTVEIGPSGPLLAMRHPSLRHAGTVRRVTDQVVDPRRGTVEVHSEPCGTHYGKKEPYIFGDQVAFGPWTVDTSGFRRYARG</sequence>
<evidence type="ECO:0000313" key="2">
    <source>
        <dbReference type="Proteomes" id="UP000608024"/>
    </source>
</evidence>
<evidence type="ECO:0000313" key="1">
    <source>
        <dbReference type="EMBL" id="GHE84205.1"/>
    </source>
</evidence>
<protein>
    <submittedName>
        <fullName evidence="1">Uncharacterized protein</fullName>
    </submittedName>
</protein>
<gene>
    <name evidence="1" type="ORF">GCM10018785_60230</name>
</gene>
<keyword evidence="2" id="KW-1185">Reference proteome</keyword>
<reference evidence="1" key="2">
    <citation type="submission" date="2020-09" db="EMBL/GenBank/DDBJ databases">
        <authorList>
            <person name="Sun Q."/>
            <person name="Ohkuma M."/>
        </authorList>
    </citation>
    <scope>NUCLEOTIDE SEQUENCE</scope>
    <source>
        <strain evidence="1">JCM 4784</strain>
    </source>
</reference>
<dbReference type="Proteomes" id="UP000608024">
    <property type="component" value="Unassembled WGS sequence"/>
</dbReference>